<keyword evidence="1" id="KW-1133">Transmembrane helix</keyword>
<organism evidence="2">
    <name type="scientific">Pithovirus LCPAC001</name>
    <dbReference type="NCBI Taxonomy" id="2506585"/>
    <lineage>
        <taxon>Viruses</taxon>
        <taxon>Pithoviruses</taxon>
    </lineage>
</organism>
<accession>A0A481Z2I7</accession>
<keyword evidence="1" id="KW-0472">Membrane</keyword>
<dbReference type="EMBL" id="MK500427">
    <property type="protein sequence ID" value="QBK89509.1"/>
    <property type="molecule type" value="Genomic_DNA"/>
</dbReference>
<name>A0A481Z2I7_9VIRU</name>
<sequence length="169" mass="18530">MDNTNNDSPWHIVNFILIFIVVIFIIIALIEIYNHRALVENLLPGWNIEEGISDQSSDSFTISASNLYIGQSNQNLNLNLIGGVSWTGSQFGIKNNSLNTITLLPGAGIEVSPDQNFLISPGVFSTWVHTSDGILRLDKAEIPLTDLTQTTSTSVSSVQNPTQNIILDF</sequence>
<protein>
    <submittedName>
        <fullName evidence="2">Uncharacterized protein</fullName>
    </submittedName>
</protein>
<keyword evidence="1" id="KW-0812">Transmembrane</keyword>
<gene>
    <name evidence="2" type="ORF">LCPAC001_00190</name>
</gene>
<feature type="transmembrane region" description="Helical" evidence="1">
    <location>
        <begin position="12"/>
        <end position="33"/>
    </location>
</feature>
<evidence type="ECO:0000256" key="1">
    <source>
        <dbReference type="SAM" id="Phobius"/>
    </source>
</evidence>
<proteinExistence type="predicted"/>
<reference evidence="2" key="1">
    <citation type="journal article" date="2019" name="MBio">
        <title>Virus Genomes from Deep Sea Sediments Expand the Ocean Megavirome and Support Independent Origins of Viral Gigantism.</title>
        <authorList>
            <person name="Backstrom D."/>
            <person name="Yutin N."/>
            <person name="Jorgensen S.L."/>
            <person name="Dharamshi J."/>
            <person name="Homa F."/>
            <person name="Zaremba-Niedwiedzka K."/>
            <person name="Spang A."/>
            <person name="Wolf Y.I."/>
            <person name="Koonin E.V."/>
            <person name="Ettema T.J."/>
        </authorList>
    </citation>
    <scope>NUCLEOTIDE SEQUENCE</scope>
</reference>
<evidence type="ECO:0000313" key="2">
    <source>
        <dbReference type="EMBL" id="QBK89509.1"/>
    </source>
</evidence>